<dbReference type="EMBL" id="GBXM01048589">
    <property type="protein sequence ID" value="JAH59988.1"/>
    <property type="molecule type" value="Transcribed_RNA"/>
</dbReference>
<reference evidence="1" key="1">
    <citation type="submission" date="2014-11" db="EMBL/GenBank/DDBJ databases">
        <authorList>
            <person name="Amaro Gonzalez C."/>
        </authorList>
    </citation>
    <scope>NUCLEOTIDE SEQUENCE</scope>
</reference>
<dbReference type="AlphaFoldDB" id="A0A0E9U4U7"/>
<proteinExistence type="predicted"/>
<accession>A0A0E9U4U7</accession>
<name>A0A0E9U4U7_ANGAN</name>
<sequence length="39" mass="4546">MEMLARSRPVYESVRIACHTDRHTLSHSKRGPSFIFCII</sequence>
<organism evidence="1">
    <name type="scientific">Anguilla anguilla</name>
    <name type="common">European freshwater eel</name>
    <name type="synonym">Muraena anguilla</name>
    <dbReference type="NCBI Taxonomy" id="7936"/>
    <lineage>
        <taxon>Eukaryota</taxon>
        <taxon>Metazoa</taxon>
        <taxon>Chordata</taxon>
        <taxon>Craniata</taxon>
        <taxon>Vertebrata</taxon>
        <taxon>Euteleostomi</taxon>
        <taxon>Actinopterygii</taxon>
        <taxon>Neopterygii</taxon>
        <taxon>Teleostei</taxon>
        <taxon>Anguilliformes</taxon>
        <taxon>Anguillidae</taxon>
        <taxon>Anguilla</taxon>
    </lineage>
</organism>
<reference evidence="1" key="2">
    <citation type="journal article" date="2015" name="Fish Shellfish Immunol.">
        <title>Early steps in the European eel (Anguilla anguilla)-Vibrio vulnificus interaction in the gills: Role of the RtxA13 toxin.</title>
        <authorList>
            <person name="Callol A."/>
            <person name="Pajuelo D."/>
            <person name="Ebbesson L."/>
            <person name="Teles M."/>
            <person name="MacKenzie S."/>
            <person name="Amaro C."/>
        </authorList>
    </citation>
    <scope>NUCLEOTIDE SEQUENCE</scope>
</reference>
<evidence type="ECO:0000313" key="1">
    <source>
        <dbReference type="EMBL" id="JAH59988.1"/>
    </source>
</evidence>
<protein>
    <submittedName>
        <fullName evidence="1">Uncharacterized protein</fullName>
    </submittedName>
</protein>